<dbReference type="Proteomes" id="UP001208689">
    <property type="component" value="Chromosome"/>
</dbReference>
<accession>A0ABY6HV85</accession>
<feature type="domain" description="Peptidase C45 hydrolase" evidence="1">
    <location>
        <begin position="111"/>
        <end position="328"/>
    </location>
</feature>
<dbReference type="Gene3D" id="1.10.10.2120">
    <property type="match status" value="1"/>
</dbReference>
<protein>
    <recommendedName>
        <fullName evidence="1">Peptidase C45 hydrolase domain-containing protein</fullName>
    </recommendedName>
</protein>
<keyword evidence="3" id="KW-1185">Reference proteome</keyword>
<evidence type="ECO:0000259" key="1">
    <source>
        <dbReference type="Pfam" id="PF03417"/>
    </source>
</evidence>
<dbReference type="InterPro" id="IPR047801">
    <property type="entry name" value="Peptidase_C45"/>
</dbReference>
<dbReference type="InterPro" id="IPR005079">
    <property type="entry name" value="Peptidase_C45_hydrolase"/>
</dbReference>
<dbReference type="InterPro" id="IPR047794">
    <property type="entry name" value="C45_proenzyme-like"/>
</dbReference>
<name>A0ABY6HV85_9ARCH</name>
<evidence type="ECO:0000313" key="2">
    <source>
        <dbReference type="EMBL" id="UYP47426.1"/>
    </source>
</evidence>
<reference evidence="2" key="1">
    <citation type="submission" date="2022-09" db="EMBL/GenBank/DDBJ databases">
        <title>Actin cytoskeleton and complex cell architecture in an #Asgard archaeon.</title>
        <authorList>
            <person name="Ponce Toledo R.I."/>
            <person name="Schleper C."/>
            <person name="Rodrigues Oliveira T."/>
            <person name="Wollweber F."/>
            <person name="Xu J."/>
            <person name="Rittmann S."/>
            <person name="Klingl A."/>
            <person name="Pilhofer M."/>
        </authorList>
    </citation>
    <scope>NUCLEOTIDE SEQUENCE</scope>
    <source>
        <strain evidence="2">B-35</strain>
    </source>
</reference>
<gene>
    <name evidence="2" type="ORF">NEF87_003711</name>
</gene>
<dbReference type="EMBL" id="CP104013">
    <property type="protein sequence ID" value="UYP47426.1"/>
    <property type="molecule type" value="Genomic_DNA"/>
</dbReference>
<sequence length="349" mass="39350">MDLTKIFPVLHVKGTNYEMGYSIGKTFKSRINHALNTCDQLHLNAEKDKRNPKFLDSLLQHANKHLPQYIDEIQGMADGASCDFRLLLIHNLRHSFQSANNCSTVIFKHTDHMVFGHNEDNLKSLGMNSYIIMAHLENGGHYLAFTNAGSLNGNAWGFNSHGIAMSGNAMPNFSPNDTFPRILIDRNLMEATSINDVIHRISTIPKRAGVYSYNIASLHEHRVINIETIADDIAITEISDRYFHTNHYISPKFKHLSQNVSGSSLTRYTAGHEEIQKVHGTAEDVKNILFHENIHVEEKSNVSGDTGLTLCTPVFELSSNQINLNLFSNKDRNLPIFQMSLDELKHGEN</sequence>
<dbReference type="Gene3D" id="3.60.60.10">
    <property type="entry name" value="Penicillin V Acylase, Chain A"/>
    <property type="match status" value="1"/>
</dbReference>
<dbReference type="PANTHER" id="PTHR34180:SF1">
    <property type="entry name" value="BETA-ALANYL-DOPAMINE_CARCININE HYDROLASE"/>
    <property type="match status" value="1"/>
</dbReference>
<proteinExistence type="predicted"/>
<evidence type="ECO:0000313" key="3">
    <source>
        <dbReference type="Proteomes" id="UP001208689"/>
    </source>
</evidence>
<dbReference type="Pfam" id="PF03417">
    <property type="entry name" value="AAT"/>
    <property type="match status" value="1"/>
</dbReference>
<dbReference type="PANTHER" id="PTHR34180">
    <property type="entry name" value="PEPTIDASE C45"/>
    <property type="match status" value="1"/>
</dbReference>
<dbReference type="NCBIfam" id="NF040521">
    <property type="entry name" value="C45_proenzyme"/>
    <property type="match status" value="1"/>
</dbReference>
<organism evidence="2 3">
    <name type="scientific">Candidatus Lokiarchaeum ossiferum</name>
    <dbReference type="NCBI Taxonomy" id="2951803"/>
    <lineage>
        <taxon>Archaea</taxon>
        <taxon>Promethearchaeati</taxon>
        <taxon>Promethearchaeota</taxon>
        <taxon>Promethearchaeia</taxon>
        <taxon>Promethearchaeales</taxon>
        <taxon>Promethearchaeaceae</taxon>
        <taxon>Candidatus Lokiarchaeum</taxon>
    </lineage>
</organism>